<dbReference type="SUPFAM" id="SSF55781">
    <property type="entry name" value="GAF domain-like"/>
    <property type="match status" value="1"/>
</dbReference>
<name>A0A5B8VXH6_9SPHI</name>
<evidence type="ECO:0000256" key="3">
    <source>
        <dbReference type="SAM" id="Coils"/>
    </source>
</evidence>
<dbReference type="Gene3D" id="3.30.450.20">
    <property type="entry name" value="PAS domain"/>
    <property type="match status" value="1"/>
</dbReference>
<dbReference type="InterPro" id="IPR000014">
    <property type="entry name" value="PAS"/>
</dbReference>
<dbReference type="InterPro" id="IPR003018">
    <property type="entry name" value="GAF"/>
</dbReference>
<evidence type="ECO:0000256" key="2">
    <source>
        <dbReference type="ARBA" id="ARBA00012438"/>
    </source>
</evidence>
<dbReference type="CDD" id="cd00082">
    <property type="entry name" value="HisKA"/>
    <property type="match status" value="1"/>
</dbReference>
<keyword evidence="6" id="KW-1185">Reference proteome</keyword>
<dbReference type="NCBIfam" id="TIGR00229">
    <property type="entry name" value="sensory_box"/>
    <property type="match status" value="1"/>
</dbReference>
<dbReference type="GO" id="GO:0000155">
    <property type="term" value="F:phosphorelay sensor kinase activity"/>
    <property type="evidence" value="ECO:0007669"/>
    <property type="project" value="InterPro"/>
</dbReference>
<dbReference type="SMART" id="SM00065">
    <property type="entry name" value="GAF"/>
    <property type="match status" value="1"/>
</dbReference>
<dbReference type="SUPFAM" id="SSF47384">
    <property type="entry name" value="Homodimeric domain of signal transducing histidine kinase"/>
    <property type="match status" value="1"/>
</dbReference>
<dbReference type="KEGG" id="mgk:FSB76_06600"/>
<sequence>MIDDEIRLKAVERFKSLDLETDEEFKVLLQMASETCDAPIALLTLLDRDTQWLKIRNGIDIAQMPREISFCTHTIQSDEVMVVPDATTDLRFADNPLVTGQPAIRFYAGAPLITSHGQRIGSLCVVHMQPFNLNKQQILMLQMLSKQAMNLMELRIAVEMLNKNKLEFEAQRKILRNAEISQRSFFESAPNFHILLNKNAEVVDFNKVAYNFIEKMHREHLVKGAMFIKFIAPDFVNRFIEGFKSALAGQNVFEEGTTDYGQHGIIYWEASFETARDAANEIIGISYIIRDVSDRKVKEIRIIDQNRSLLKIAHLQAHEFRAPLTTIMGMIELIKSEDFNAPREYYNLLETAVLRFDDKIREVISGIDELILSGREDVYTS</sequence>
<dbReference type="EC" id="2.7.13.3" evidence="2"/>
<dbReference type="Gene3D" id="3.30.450.40">
    <property type="match status" value="1"/>
</dbReference>
<feature type="domain" description="GAF" evidence="4">
    <location>
        <begin position="20"/>
        <end position="162"/>
    </location>
</feature>
<evidence type="ECO:0000256" key="1">
    <source>
        <dbReference type="ARBA" id="ARBA00000085"/>
    </source>
</evidence>
<accession>A0A5B8VXH6</accession>
<proteinExistence type="predicted"/>
<dbReference type="InterPro" id="IPR035965">
    <property type="entry name" value="PAS-like_dom_sf"/>
</dbReference>
<comment type="catalytic activity">
    <reaction evidence="1">
        <text>ATP + protein L-histidine = ADP + protein N-phospho-L-histidine.</text>
        <dbReference type="EC" id="2.7.13.3"/>
    </reaction>
</comment>
<protein>
    <recommendedName>
        <fullName evidence="2">histidine kinase</fullName>
        <ecNumber evidence="2">2.7.13.3</ecNumber>
    </recommendedName>
</protein>
<feature type="coiled-coil region" evidence="3">
    <location>
        <begin position="151"/>
        <end position="178"/>
    </location>
</feature>
<dbReference type="RefSeq" id="WP_147052844.1">
    <property type="nucleotide sequence ID" value="NZ_CP042437.1"/>
</dbReference>
<dbReference type="AlphaFoldDB" id="A0A5B8VXH6"/>
<evidence type="ECO:0000313" key="5">
    <source>
        <dbReference type="EMBL" id="QEC75632.1"/>
    </source>
</evidence>
<dbReference type="Proteomes" id="UP000321362">
    <property type="component" value="Chromosome"/>
</dbReference>
<evidence type="ECO:0000313" key="6">
    <source>
        <dbReference type="Proteomes" id="UP000321362"/>
    </source>
</evidence>
<dbReference type="PANTHER" id="PTHR43102:SF2">
    <property type="entry name" value="GAF DOMAIN-CONTAINING PROTEIN"/>
    <property type="match status" value="1"/>
</dbReference>
<dbReference type="Pfam" id="PF01590">
    <property type="entry name" value="GAF"/>
    <property type="match status" value="1"/>
</dbReference>
<dbReference type="InterPro" id="IPR029016">
    <property type="entry name" value="GAF-like_dom_sf"/>
</dbReference>
<dbReference type="EMBL" id="CP042437">
    <property type="protein sequence ID" value="QEC75632.1"/>
    <property type="molecule type" value="Genomic_DNA"/>
</dbReference>
<gene>
    <name evidence="5" type="ORF">FSB76_06600</name>
</gene>
<dbReference type="InterPro" id="IPR003661">
    <property type="entry name" value="HisK_dim/P_dom"/>
</dbReference>
<dbReference type="SUPFAM" id="SSF55785">
    <property type="entry name" value="PYP-like sensor domain (PAS domain)"/>
    <property type="match status" value="1"/>
</dbReference>
<keyword evidence="3" id="KW-0175">Coiled coil</keyword>
<dbReference type="InterPro" id="IPR036097">
    <property type="entry name" value="HisK_dim/P_sf"/>
</dbReference>
<evidence type="ECO:0000259" key="4">
    <source>
        <dbReference type="SMART" id="SM00065"/>
    </source>
</evidence>
<reference evidence="5 6" key="1">
    <citation type="journal article" date="2013" name="J. Microbiol.">
        <title>Mucilaginibacter ginsenosidivorax sp. nov., with ginsenoside converting activity isolated from sediment.</title>
        <authorList>
            <person name="Kim J.K."/>
            <person name="Choi T.E."/>
            <person name="Liu Q.M."/>
            <person name="Park H.Y."/>
            <person name="Yi T.H."/>
            <person name="Yoon M.H."/>
            <person name="Kim S.C."/>
            <person name="Im W.T."/>
        </authorList>
    </citation>
    <scope>NUCLEOTIDE SEQUENCE [LARGE SCALE GENOMIC DNA]</scope>
    <source>
        <strain evidence="5 6">KHI28</strain>
    </source>
</reference>
<dbReference type="Gene3D" id="1.10.287.130">
    <property type="match status" value="1"/>
</dbReference>
<organism evidence="5 6">
    <name type="scientific">Mucilaginibacter ginsenosidivorax</name>
    <dbReference type="NCBI Taxonomy" id="862126"/>
    <lineage>
        <taxon>Bacteria</taxon>
        <taxon>Pseudomonadati</taxon>
        <taxon>Bacteroidota</taxon>
        <taxon>Sphingobacteriia</taxon>
        <taxon>Sphingobacteriales</taxon>
        <taxon>Sphingobacteriaceae</taxon>
        <taxon>Mucilaginibacter</taxon>
    </lineage>
</organism>
<dbReference type="OrthoDB" id="741455at2"/>
<dbReference type="PANTHER" id="PTHR43102">
    <property type="entry name" value="SLR1143 PROTEIN"/>
    <property type="match status" value="1"/>
</dbReference>